<accession>A0A0N1I207</accession>
<sequence>MFSSKYYDNPFADDDDDLCYGEILPDQGEIVSGAGHPSAERREGRLSLQSAGSQVTASRRNAAEASITETPPPATNSGDECAPAALSGQLSTRRYEEYIMELRAELESANAEKNRLTATQTKAESRARSLLFEKESVEWQLHLEKERSHTLAEKVAALEIEVEQMASRASEVAHRGEAALGHANHEPGTSTHEAVHSAMPHHVHVDPCASSLKLQQASKRGDDDCVGQNLTSPPLPEWQRNMRARAPLEQRQAANEESRGGSFERGGADASPDAAPEAETSAEPTSTATSSALTRSLRGQRRAEAVQKKILQQQRLADEQAAEVKELEELLQTHCQKRDELTTQLQRLESMRLRTVAEKRRKAAVEVSLEEEEKTIGRIRLELRSHSALLR</sequence>
<dbReference type="EMBL" id="LJSK01000357">
    <property type="protein sequence ID" value="KPI83558.1"/>
    <property type="molecule type" value="Genomic_DNA"/>
</dbReference>
<evidence type="ECO:0000313" key="4">
    <source>
        <dbReference type="Proteomes" id="UP000038009"/>
    </source>
</evidence>
<proteinExistence type="predicted"/>
<protein>
    <submittedName>
        <fullName evidence="3">Uncharacterized protein</fullName>
    </submittedName>
</protein>
<dbReference type="VEuPathDB" id="TriTrypDB:Lsey_0357_0110"/>
<feature type="compositionally biased region" description="Polar residues" evidence="2">
    <location>
        <begin position="47"/>
        <end position="59"/>
    </location>
</feature>
<organism evidence="3 4">
    <name type="scientific">Leptomonas seymouri</name>
    <dbReference type="NCBI Taxonomy" id="5684"/>
    <lineage>
        <taxon>Eukaryota</taxon>
        <taxon>Discoba</taxon>
        <taxon>Euglenozoa</taxon>
        <taxon>Kinetoplastea</taxon>
        <taxon>Metakinetoplastina</taxon>
        <taxon>Trypanosomatida</taxon>
        <taxon>Trypanosomatidae</taxon>
        <taxon>Leishmaniinae</taxon>
        <taxon>Leptomonas</taxon>
    </lineage>
</organism>
<dbReference type="OrthoDB" id="273478at2759"/>
<feature type="region of interest" description="Disordered" evidence="2">
    <location>
        <begin position="214"/>
        <end position="300"/>
    </location>
</feature>
<evidence type="ECO:0000313" key="3">
    <source>
        <dbReference type="EMBL" id="KPI83558.1"/>
    </source>
</evidence>
<dbReference type="AlphaFoldDB" id="A0A0N1I207"/>
<evidence type="ECO:0000256" key="1">
    <source>
        <dbReference type="SAM" id="Coils"/>
    </source>
</evidence>
<reference evidence="3 4" key="1">
    <citation type="journal article" date="2015" name="PLoS Pathog.">
        <title>Leptomonas seymouri: Adaptations to the Dixenous Life Cycle Analyzed by Genome Sequencing, Transcriptome Profiling and Co-infection with Leishmania donovani.</title>
        <authorList>
            <person name="Kraeva N."/>
            <person name="Butenko A."/>
            <person name="Hlavacova J."/>
            <person name="Kostygov A."/>
            <person name="Myskova J."/>
            <person name="Grybchuk D."/>
            <person name="Lestinova T."/>
            <person name="Votypka J."/>
            <person name="Volf P."/>
            <person name="Opperdoes F."/>
            <person name="Flegontov P."/>
            <person name="Lukes J."/>
            <person name="Yurchenko V."/>
        </authorList>
    </citation>
    <scope>NUCLEOTIDE SEQUENCE [LARGE SCALE GENOMIC DNA]</scope>
    <source>
        <strain evidence="3 4">ATCC 30220</strain>
    </source>
</reference>
<keyword evidence="4" id="KW-1185">Reference proteome</keyword>
<name>A0A0N1I207_LEPSE</name>
<feature type="region of interest" description="Disordered" evidence="2">
    <location>
        <begin position="29"/>
        <end position="83"/>
    </location>
</feature>
<comment type="caution">
    <text evidence="3">The sequence shown here is derived from an EMBL/GenBank/DDBJ whole genome shotgun (WGS) entry which is preliminary data.</text>
</comment>
<keyword evidence="1" id="KW-0175">Coiled coil</keyword>
<dbReference type="OMA" id="DDNDICY"/>
<feature type="coiled-coil region" evidence="1">
    <location>
        <begin position="310"/>
        <end position="351"/>
    </location>
</feature>
<dbReference type="Proteomes" id="UP000038009">
    <property type="component" value="Unassembled WGS sequence"/>
</dbReference>
<gene>
    <name evidence="3" type="ORF">ABL78_7415</name>
</gene>
<evidence type="ECO:0000256" key="2">
    <source>
        <dbReference type="SAM" id="MobiDB-lite"/>
    </source>
</evidence>
<feature type="compositionally biased region" description="Low complexity" evidence="2">
    <location>
        <begin position="268"/>
        <end position="292"/>
    </location>
</feature>
<feature type="coiled-coil region" evidence="1">
    <location>
        <begin position="92"/>
        <end position="126"/>
    </location>
</feature>